<dbReference type="Proteomes" id="UP001152622">
    <property type="component" value="Chromosome 8"/>
</dbReference>
<dbReference type="AlphaFoldDB" id="A0A9Q1F7B6"/>
<dbReference type="EMBL" id="JAINUF010000008">
    <property type="protein sequence ID" value="KAJ8352504.1"/>
    <property type="molecule type" value="Genomic_DNA"/>
</dbReference>
<accession>A0A9Q1F7B6</accession>
<protein>
    <recommendedName>
        <fullName evidence="3">Reverse transcriptase zinc-binding domain-containing protein</fullName>
    </recommendedName>
</protein>
<comment type="caution">
    <text evidence="1">The sequence shown here is derived from an EMBL/GenBank/DDBJ whole genome shotgun (WGS) entry which is preliminary data.</text>
</comment>
<organism evidence="1 2">
    <name type="scientific">Synaphobranchus kaupii</name>
    <name type="common">Kaup's arrowtooth eel</name>
    <dbReference type="NCBI Taxonomy" id="118154"/>
    <lineage>
        <taxon>Eukaryota</taxon>
        <taxon>Metazoa</taxon>
        <taxon>Chordata</taxon>
        <taxon>Craniata</taxon>
        <taxon>Vertebrata</taxon>
        <taxon>Euteleostomi</taxon>
        <taxon>Actinopterygii</taxon>
        <taxon>Neopterygii</taxon>
        <taxon>Teleostei</taxon>
        <taxon>Anguilliformes</taxon>
        <taxon>Synaphobranchidae</taxon>
        <taxon>Synaphobranchus</taxon>
    </lineage>
</organism>
<proteinExistence type="predicted"/>
<keyword evidence="2" id="KW-1185">Reference proteome</keyword>
<sequence>MRGLRKEDGEVVKDTGVMVGNLSSSSAARVLNRTEWFAQASGARLNREKTVLKTFGRWNERERQELPLTLVSGDMRVLGANFDSEGLGGGNWAGILKKVEQFWRLRQLTVEGKGRDPVCPVQGLVLGQADVIWKAVALPDLLNHHRDLAWLVVHEILRVRGVMHASRLSSIAVLCPRAGCGQEEMVRHLLLDCGAAQALWKVWSPFLGQYLGQGIKLDSQLVLFGVCGRNVGPVQWRAAWLAMNCVKEALWKSRCFLALEGKLLSTEKVKRPTATVKDYVLQDSRRLGHEGAIRVWGHATWTMLAREG</sequence>
<name>A0A9Q1F7B6_SYNKA</name>
<reference evidence="1" key="1">
    <citation type="journal article" date="2023" name="Science">
        <title>Genome structures resolve the early diversification of teleost fishes.</title>
        <authorList>
            <person name="Parey E."/>
            <person name="Louis A."/>
            <person name="Montfort J."/>
            <person name="Bouchez O."/>
            <person name="Roques C."/>
            <person name="Iampietro C."/>
            <person name="Lluch J."/>
            <person name="Castinel A."/>
            <person name="Donnadieu C."/>
            <person name="Desvignes T."/>
            <person name="Floi Bucao C."/>
            <person name="Jouanno E."/>
            <person name="Wen M."/>
            <person name="Mejri S."/>
            <person name="Dirks R."/>
            <person name="Jansen H."/>
            <person name="Henkel C."/>
            <person name="Chen W.J."/>
            <person name="Zahm M."/>
            <person name="Cabau C."/>
            <person name="Klopp C."/>
            <person name="Thompson A.W."/>
            <person name="Robinson-Rechavi M."/>
            <person name="Braasch I."/>
            <person name="Lecointre G."/>
            <person name="Bobe J."/>
            <person name="Postlethwait J.H."/>
            <person name="Berthelot C."/>
            <person name="Roest Crollius H."/>
            <person name="Guiguen Y."/>
        </authorList>
    </citation>
    <scope>NUCLEOTIDE SEQUENCE</scope>
    <source>
        <strain evidence="1">WJC10195</strain>
    </source>
</reference>
<gene>
    <name evidence="1" type="ORF">SKAU_G00239800</name>
</gene>
<evidence type="ECO:0000313" key="1">
    <source>
        <dbReference type="EMBL" id="KAJ8352504.1"/>
    </source>
</evidence>
<evidence type="ECO:0008006" key="3">
    <source>
        <dbReference type="Google" id="ProtNLM"/>
    </source>
</evidence>
<evidence type="ECO:0000313" key="2">
    <source>
        <dbReference type="Proteomes" id="UP001152622"/>
    </source>
</evidence>
<dbReference type="OrthoDB" id="416119at2759"/>